<dbReference type="RefSeq" id="XP_008180394.1">
    <property type="nucleotide sequence ID" value="XM_008182172.1"/>
</dbReference>
<dbReference type="GeneID" id="103308567"/>
<dbReference type="Proteomes" id="UP000007819">
    <property type="component" value="Chromosome A1"/>
</dbReference>
<name>A0A8R1X1L7_ACYPI</name>
<evidence type="ECO:0000313" key="2">
    <source>
        <dbReference type="Proteomes" id="UP000007819"/>
    </source>
</evidence>
<evidence type="ECO:0008006" key="3">
    <source>
        <dbReference type="Google" id="ProtNLM"/>
    </source>
</evidence>
<dbReference type="Pfam" id="PF03564">
    <property type="entry name" value="DUF1759"/>
    <property type="match status" value="1"/>
</dbReference>
<organism evidence="1 2">
    <name type="scientific">Acyrthosiphon pisum</name>
    <name type="common">Pea aphid</name>
    <dbReference type="NCBI Taxonomy" id="7029"/>
    <lineage>
        <taxon>Eukaryota</taxon>
        <taxon>Metazoa</taxon>
        <taxon>Ecdysozoa</taxon>
        <taxon>Arthropoda</taxon>
        <taxon>Hexapoda</taxon>
        <taxon>Insecta</taxon>
        <taxon>Pterygota</taxon>
        <taxon>Neoptera</taxon>
        <taxon>Paraneoptera</taxon>
        <taxon>Hemiptera</taxon>
        <taxon>Sternorrhyncha</taxon>
        <taxon>Aphidomorpha</taxon>
        <taxon>Aphidoidea</taxon>
        <taxon>Aphididae</taxon>
        <taxon>Macrosiphini</taxon>
        <taxon>Acyrthosiphon</taxon>
    </lineage>
</organism>
<protein>
    <recommendedName>
        <fullName evidence="3">Peptidase aspartic putative domain-containing protein</fullName>
    </recommendedName>
</protein>
<accession>A0A8R1X1L7</accession>
<reference evidence="1" key="2">
    <citation type="submission" date="2022-06" db="UniProtKB">
        <authorList>
            <consortium name="EnsemblMetazoa"/>
        </authorList>
    </citation>
    <scope>IDENTIFICATION</scope>
</reference>
<dbReference type="OrthoDB" id="8194935at2759"/>
<evidence type="ECO:0000313" key="1">
    <source>
        <dbReference type="EnsemblMetazoa" id="XP_008180394.1"/>
    </source>
</evidence>
<dbReference type="PANTHER" id="PTHR47331">
    <property type="entry name" value="PHD-TYPE DOMAIN-CONTAINING PROTEIN"/>
    <property type="match status" value="1"/>
</dbReference>
<dbReference type="PANTHER" id="PTHR47331:SF1">
    <property type="entry name" value="GAG-LIKE PROTEIN"/>
    <property type="match status" value="1"/>
</dbReference>
<dbReference type="KEGG" id="api:103308567"/>
<dbReference type="InterPro" id="IPR005312">
    <property type="entry name" value="DUF1759"/>
</dbReference>
<reference evidence="2" key="1">
    <citation type="submission" date="2010-06" db="EMBL/GenBank/DDBJ databases">
        <authorList>
            <person name="Jiang H."/>
            <person name="Abraham K."/>
            <person name="Ali S."/>
            <person name="Alsbrooks S.L."/>
            <person name="Anim B.N."/>
            <person name="Anosike U.S."/>
            <person name="Attaway T."/>
            <person name="Bandaranaike D.P."/>
            <person name="Battles P.K."/>
            <person name="Bell S.N."/>
            <person name="Bell A.V."/>
            <person name="Beltran B."/>
            <person name="Bickham C."/>
            <person name="Bustamante Y."/>
            <person name="Caleb T."/>
            <person name="Canada A."/>
            <person name="Cardenas V."/>
            <person name="Carter K."/>
            <person name="Chacko J."/>
            <person name="Chandrabose M.N."/>
            <person name="Chavez D."/>
            <person name="Chavez A."/>
            <person name="Chen L."/>
            <person name="Chu H.-S."/>
            <person name="Claassen K.J."/>
            <person name="Cockrell R."/>
            <person name="Collins M."/>
            <person name="Cooper J.A."/>
            <person name="Cree A."/>
            <person name="Curry S.M."/>
            <person name="Da Y."/>
            <person name="Dao M.D."/>
            <person name="Das B."/>
            <person name="Davila M.-L."/>
            <person name="Davy-Carroll L."/>
            <person name="Denson S."/>
            <person name="Dinh H."/>
            <person name="Ebong V.E."/>
            <person name="Edwards J.R."/>
            <person name="Egan A."/>
            <person name="El-Daye J."/>
            <person name="Escobedo L."/>
            <person name="Fernandez S."/>
            <person name="Fernando P.R."/>
            <person name="Flagg N."/>
            <person name="Forbes L.D."/>
            <person name="Fowler R.G."/>
            <person name="Fu Q."/>
            <person name="Gabisi R.A."/>
            <person name="Ganer J."/>
            <person name="Garbino Pronczuk A."/>
            <person name="Garcia R.M."/>
            <person name="Garner T."/>
            <person name="Garrett T.E."/>
            <person name="Gonzalez D.A."/>
            <person name="Hamid H."/>
            <person name="Hawkins E.S."/>
            <person name="Hirani K."/>
            <person name="Hogues M.E."/>
            <person name="Hollins B."/>
            <person name="Hsiao C.-H."/>
            <person name="Jabil R."/>
            <person name="James M.L."/>
            <person name="Jhangiani S.N."/>
            <person name="Johnson B."/>
            <person name="Johnson Q."/>
            <person name="Joshi V."/>
            <person name="Kalu J.B."/>
            <person name="Kam C."/>
            <person name="Kashfia A."/>
            <person name="Keebler J."/>
            <person name="Kisamo H."/>
            <person name="Kovar C.L."/>
            <person name="Lago L.A."/>
            <person name="Lai C.-Y."/>
            <person name="Laidlaw J."/>
            <person name="Lara F."/>
            <person name="Le T.-K."/>
            <person name="Lee S.L."/>
            <person name="Legall F.H."/>
            <person name="Lemon S.J."/>
            <person name="Lewis L.R."/>
            <person name="Li B."/>
            <person name="Liu Y."/>
            <person name="Liu Y.-S."/>
            <person name="Lopez J."/>
            <person name="Lozado R.J."/>
            <person name="Lu J."/>
            <person name="Madu R.C."/>
            <person name="Maheshwari M."/>
            <person name="Maheshwari R."/>
            <person name="Malloy K."/>
            <person name="Martinez E."/>
            <person name="Mathew T."/>
            <person name="Mercado I.C."/>
            <person name="Mercado C."/>
            <person name="Meyer B."/>
            <person name="Montgomery K."/>
            <person name="Morgan M.B."/>
            <person name="Munidasa M."/>
            <person name="Nazareth L.V."/>
            <person name="Nelson J."/>
            <person name="Ng B.M."/>
            <person name="Nguyen N.B."/>
            <person name="Nguyen P.Q."/>
            <person name="Nguyen T."/>
            <person name="Obregon M."/>
            <person name="Okwuonu G.O."/>
            <person name="Onwere C.G."/>
            <person name="Orozco G."/>
            <person name="Parra A."/>
            <person name="Patel S."/>
            <person name="Patil S."/>
            <person name="Perez A."/>
            <person name="Perez Y."/>
            <person name="Pham C."/>
            <person name="Primus E.L."/>
            <person name="Pu L.-L."/>
            <person name="Puazo M."/>
            <person name="Qin X."/>
            <person name="Quiroz J.B."/>
            <person name="Reese J."/>
            <person name="Richards S."/>
            <person name="Rives C.M."/>
            <person name="Robberts R."/>
            <person name="Ruiz S.J."/>
            <person name="Ruiz M.J."/>
            <person name="Santibanez J."/>
            <person name="Schneider B.W."/>
            <person name="Sisson I."/>
            <person name="Smith M."/>
            <person name="Sodergren E."/>
            <person name="Song X.-Z."/>
            <person name="Song B.B."/>
            <person name="Summersgill H."/>
            <person name="Thelus R."/>
            <person name="Thornton R.D."/>
            <person name="Trejos Z.Y."/>
            <person name="Usmani K."/>
            <person name="Vattathil S."/>
            <person name="Villasana D."/>
            <person name="Walker D.L."/>
            <person name="Wang S."/>
            <person name="Wang K."/>
            <person name="White C.S."/>
            <person name="Williams A.C."/>
            <person name="Williamson J."/>
            <person name="Wilson K."/>
            <person name="Woghiren I.O."/>
            <person name="Woodworth J.R."/>
            <person name="Worley K.C."/>
            <person name="Wright R.A."/>
            <person name="Wu W."/>
            <person name="Young L."/>
            <person name="Zhang L."/>
            <person name="Zhang J."/>
            <person name="Zhu Y."/>
            <person name="Muzny D.M."/>
            <person name="Weinstock G."/>
            <person name="Gibbs R.A."/>
        </authorList>
    </citation>
    <scope>NUCLEOTIDE SEQUENCE [LARGE SCALE GENOMIC DNA]</scope>
    <source>
        <strain evidence="2">LSR1</strain>
    </source>
</reference>
<dbReference type="EnsemblMetazoa" id="XM_008182172.1">
    <property type="protein sequence ID" value="XP_008180394.1"/>
    <property type="gene ID" value="LOC103308567"/>
</dbReference>
<proteinExistence type="predicted"/>
<keyword evidence="2" id="KW-1185">Reference proteome</keyword>
<sequence>MSLDRLVTTFNNEQKHILSTLAEADEVDKFMEVDENVTETMQSMCDQINVIVAKLKPNASISAPRNDTSNDRSQSSVQSLILPRIEIPKFDGNIIEWCSFRDMFTSLVHDNKHYEDIERFHYLLSYLLGPPLTIVKAVPLTADNYSIAWNALKNRYDNKRLLVTAHIEKLFAFAPLTKESPVSLSLFVNTFRENVSAIQALGVGDLAGFILFYIGSRVIDPLTRRLFEATVVKNEIPDLNSLLDFVSQRCNVLENVGSSFSISCVENNEKTLGKTTIKKIQGKKSEKTSLAVVNPAKSKKCLFCGHPHAIYKCFGFRKLTVTSRRDFVNKNQLCFVCLNSGHTSSACPTSFTCRTCSSKHSTLLHLTDDTTKSSTDKTNDNSERATSCNATQFSGVTHTETTVLLGTVVVRVRDNTGALQTVRAVLDSGSQVSAMTVDCVHRLGLTRRKCPVEVIGLSQTGYHCQRSD</sequence>
<dbReference type="AlphaFoldDB" id="A0A8R1X1L7"/>